<dbReference type="EMBL" id="JAAFYZ010000034">
    <property type="protein sequence ID" value="MBS2547760.1"/>
    <property type="molecule type" value="Genomic_DNA"/>
</dbReference>
<sequence>MAENEALIAWIGRTGWSRAELARQVCARAHAGGHRQIACDANNVRRWIAGSQPRPPVPEILATVISDRVGVRVTPAELGYGDAPTRDRALVYDPSFAATVDAITDLGRADMDRRSIWKSAVFAAAASVVPSREWLLSTLTADPRRRVGQGEVISVRNMFAVFQEMDVMQGGGSARLALAAYMNEHVYPLLRAPKSAAVNDSLLRASAEQSYLLGWMAYDNGEHALAQRYLIQALRLAQESTDAPLGAHILAGMADQATLMGNPAEGVRLAQTGRLGLRGAESPACLADLYALEARGHAAMGDAPAAVAAIGRSREAFADVDYAVEPEWARFIDSAYLNGEYATAMRDVARPTDAAFYARESIRAASAQKRARRGAMSQAVLASAHLQDRNLEAAHSAGVRTIELAGKVKSSRTLDSIKDLRTRMGAAGNHRLVADYNSRVHELLRAV</sequence>
<protein>
    <recommendedName>
        <fullName evidence="3">Transcriptional regulator</fullName>
    </recommendedName>
</protein>
<keyword evidence="2" id="KW-1185">Reference proteome</keyword>
<accession>A0ABS5KNZ5</accession>
<gene>
    <name evidence="1" type="ORF">KGQ19_12870</name>
</gene>
<proteinExistence type="predicted"/>
<comment type="caution">
    <text evidence="1">The sequence shown here is derived from an EMBL/GenBank/DDBJ whole genome shotgun (WGS) entry which is preliminary data.</text>
</comment>
<evidence type="ECO:0000313" key="2">
    <source>
        <dbReference type="Proteomes" id="UP000730482"/>
    </source>
</evidence>
<evidence type="ECO:0008006" key="3">
    <source>
        <dbReference type="Google" id="ProtNLM"/>
    </source>
</evidence>
<organism evidence="1 2">
    <name type="scientific">Catenulispora pinistramenti</name>
    <dbReference type="NCBI Taxonomy" id="2705254"/>
    <lineage>
        <taxon>Bacteria</taxon>
        <taxon>Bacillati</taxon>
        <taxon>Actinomycetota</taxon>
        <taxon>Actinomycetes</taxon>
        <taxon>Catenulisporales</taxon>
        <taxon>Catenulisporaceae</taxon>
        <taxon>Catenulispora</taxon>
    </lineage>
</organism>
<reference evidence="1 2" key="1">
    <citation type="submission" date="2020-02" db="EMBL/GenBank/DDBJ databases">
        <title>Acidophilic actinobacteria isolated from forest soil.</title>
        <authorList>
            <person name="Golinska P."/>
        </authorList>
    </citation>
    <scope>NUCLEOTIDE SEQUENCE [LARGE SCALE GENOMIC DNA]</scope>
    <source>
        <strain evidence="1 2">NL8</strain>
    </source>
</reference>
<evidence type="ECO:0000313" key="1">
    <source>
        <dbReference type="EMBL" id="MBS2547760.1"/>
    </source>
</evidence>
<name>A0ABS5KNZ5_9ACTN</name>
<dbReference type="Proteomes" id="UP000730482">
    <property type="component" value="Unassembled WGS sequence"/>
</dbReference>
<dbReference type="RefSeq" id="WP_212009341.1">
    <property type="nucleotide sequence ID" value="NZ_JAAFYZ010000034.1"/>
</dbReference>